<dbReference type="PROSITE" id="PS51007">
    <property type="entry name" value="CYTC"/>
    <property type="match status" value="1"/>
</dbReference>
<protein>
    <recommendedName>
        <fullName evidence="8">Cytochrome c domain-containing protein</fullName>
    </recommendedName>
</protein>
<evidence type="ECO:0000256" key="7">
    <source>
        <dbReference type="SAM" id="SignalP"/>
    </source>
</evidence>
<dbReference type="InterPro" id="IPR051395">
    <property type="entry name" value="Cytochrome_c_Peroxidase/MauG"/>
</dbReference>
<evidence type="ECO:0000256" key="5">
    <source>
        <dbReference type="ARBA" id="ARBA00023004"/>
    </source>
</evidence>
<accession>A0ABZ2KRC1</accession>
<dbReference type="Proteomes" id="UP001379533">
    <property type="component" value="Chromosome"/>
</dbReference>
<keyword evidence="10" id="KW-1185">Reference proteome</keyword>
<dbReference type="Pfam" id="PF03150">
    <property type="entry name" value="CCP_MauG"/>
    <property type="match status" value="1"/>
</dbReference>
<proteinExistence type="predicted"/>
<evidence type="ECO:0000256" key="2">
    <source>
        <dbReference type="ARBA" id="ARBA00022617"/>
    </source>
</evidence>
<reference evidence="9 10" key="1">
    <citation type="submission" date="2021-12" db="EMBL/GenBank/DDBJ databases">
        <title>Discovery of the Pendulisporaceae a myxobacterial family with distinct sporulation behavior and unique specialized metabolism.</title>
        <authorList>
            <person name="Garcia R."/>
            <person name="Popoff A."/>
            <person name="Bader C.D."/>
            <person name="Loehr J."/>
            <person name="Walesch S."/>
            <person name="Walt C."/>
            <person name="Boldt J."/>
            <person name="Bunk B."/>
            <person name="Haeckl F.J.F.P.J."/>
            <person name="Gunesch A.P."/>
            <person name="Birkelbach J."/>
            <person name="Nuebel U."/>
            <person name="Pietschmann T."/>
            <person name="Bach T."/>
            <person name="Mueller R."/>
        </authorList>
    </citation>
    <scope>NUCLEOTIDE SEQUENCE [LARGE SCALE GENOMIC DNA]</scope>
    <source>
        <strain evidence="9 10">MSr12523</strain>
    </source>
</reference>
<dbReference type="SUPFAM" id="SSF46626">
    <property type="entry name" value="Cytochrome c"/>
    <property type="match status" value="2"/>
</dbReference>
<keyword evidence="5 6" id="KW-0408">Iron</keyword>
<keyword evidence="2 6" id="KW-0349">Heme</keyword>
<evidence type="ECO:0000256" key="4">
    <source>
        <dbReference type="ARBA" id="ARBA00023002"/>
    </source>
</evidence>
<evidence type="ECO:0000256" key="1">
    <source>
        <dbReference type="ARBA" id="ARBA00004196"/>
    </source>
</evidence>
<dbReference type="EMBL" id="CP089982">
    <property type="protein sequence ID" value="WXA99534.1"/>
    <property type="molecule type" value="Genomic_DNA"/>
</dbReference>
<dbReference type="RefSeq" id="WP_394850173.1">
    <property type="nucleotide sequence ID" value="NZ_CP089982.1"/>
</dbReference>
<comment type="subcellular location">
    <subcellularLocation>
        <location evidence="1">Cell envelope</location>
    </subcellularLocation>
</comment>
<dbReference type="Gene3D" id="1.10.760.10">
    <property type="entry name" value="Cytochrome c-like domain"/>
    <property type="match status" value="2"/>
</dbReference>
<dbReference type="PANTHER" id="PTHR30600">
    <property type="entry name" value="CYTOCHROME C PEROXIDASE-RELATED"/>
    <property type="match status" value="1"/>
</dbReference>
<keyword evidence="4" id="KW-0560">Oxidoreductase</keyword>
<dbReference type="InterPro" id="IPR036909">
    <property type="entry name" value="Cyt_c-like_dom_sf"/>
</dbReference>
<feature type="domain" description="Cytochrome c" evidence="8">
    <location>
        <begin position="81"/>
        <end position="248"/>
    </location>
</feature>
<feature type="chain" id="PRO_5046645902" description="Cytochrome c domain-containing protein" evidence="7">
    <location>
        <begin position="29"/>
        <end position="547"/>
    </location>
</feature>
<gene>
    <name evidence="9" type="ORF">LZC95_22285</name>
</gene>
<feature type="signal peptide" evidence="7">
    <location>
        <begin position="1"/>
        <end position="28"/>
    </location>
</feature>
<evidence type="ECO:0000313" key="10">
    <source>
        <dbReference type="Proteomes" id="UP001379533"/>
    </source>
</evidence>
<evidence type="ECO:0000256" key="6">
    <source>
        <dbReference type="PROSITE-ProRule" id="PRU00433"/>
    </source>
</evidence>
<keyword evidence="7" id="KW-0732">Signal</keyword>
<evidence type="ECO:0000259" key="8">
    <source>
        <dbReference type="PROSITE" id="PS51007"/>
    </source>
</evidence>
<evidence type="ECO:0000256" key="3">
    <source>
        <dbReference type="ARBA" id="ARBA00022723"/>
    </source>
</evidence>
<evidence type="ECO:0000313" key="9">
    <source>
        <dbReference type="EMBL" id="WXA99534.1"/>
    </source>
</evidence>
<sequence>MSIQNTVLERWGALALAMACLTACSSRAGGDEGAKQGLQELSDAGVEADGGVEEEDDAGLAPLRTVPIPQPSNGDIVDRAAAVQLGKAFFWDVQAGSDGQTACASCHFAAGADNRVINTMHPGPNNRFESNGVTGPGQTAVVSNIGNDDRLGSQGVRSATFVGIASDPGTAADVCVENPKAPFGGERQVTGRNTPSVVGAVFFRQLFWDGRGHDVFNGLDPFGTTGNAGGSLTQIDHAGLASQATGPTTNDVEMSCTGRPFNGPASVGSKLLARRPLQFQDVATTDGVLGVLSASPERGLQGTYHDLIDKAFRADVATNAEAQFSRIWGQAIQAYESTLIPDQTPLDRYLEGQASALTAKQVTGLNLFAGKAECYHCHPGPELSDATYTFAAQHGLVNEDGGDQGFHHIGVRPVAFRNPEDLGRAANGPKGIPFSVSRANVDRGAFKTPQLRNIKLTAPYFHNGGKATLTDVVNFYAQGGDFANPSSRLRAINFLPGEAAALVDFLTNGLTDCRTEKQRAPFDHPSLIVPNGPSLPAVGAEGHGACP</sequence>
<dbReference type="InterPro" id="IPR009056">
    <property type="entry name" value="Cyt_c-like_dom"/>
</dbReference>
<keyword evidence="3 6" id="KW-0479">Metal-binding</keyword>
<name>A0ABZ2KRC1_9BACT</name>
<organism evidence="9 10">
    <name type="scientific">Pendulispora brunnea</name>
    <dbReference type="NCBI Taxonomy" id="2905690"/>
    <lineage>
        <taxon>Bacteria</taxon>
        <taxon>Pseudomonadati</taxon>
        <taxon>Myxococcota</taxon>
        <taxon>Myxococcia</taxon>
        <taxon>Myxococcales</taxon>
        <taxon>Sorangiineae</taxon>
        <taxon>Pendulisporaceae</taxon>
        <taxon>Pendulispora</taxon>
    </lineage>
</organism>
<dbReference type="InterPro" id="IPR004852">
    <property type="entry name" value="Di-haem_cyt_c_peroxidsae"/>
</dbReference>